<evidence type="ECO:0000256" key="1">
    <source>
        <dbReference type="SAM" id="MobiDB-lite"/>
    </source>
</evidence>
<feature type="region of interest" description="Disordered" evidence="1">
    <location>
        <begin position="329"/>
        <end position="408"/>
    </location>
</feature>
<feature type="compositionally biased region" description="Low complexity" evidence="1">
    <location>
        <begin position="97"/>
        <end position="117"/>
    </location>
</feature>
<evidence type="ECO:0000313" key="2">
    <source>
        <dbReference type="Proteomes" id="UP000095287"/>
    </source>
</evidence>
<organism evidence="2 3">
    <name type="scientific">Steinernema glaseri</name>
    <dbReference type="NCBI Taxonomy" id="37863"/>
    <lineage>
        <taxon>Eukaryota</taxon>
        <taxon>Metazoa</taxon>
        <taxon>Ecdysozoa</taxon>
        <taxon>Nematoda</taxon>
        <taxon>Chromadorea</taxon>
        <taxon>Rhabditida</taxon>
        <taxon>Tylenchina</taxon>
        <taxon>Panagrolaimomorpha</taxon>
        <taxon>Strongyloidoidea</taxon>
        <taxon>Steinernematidae</taxon>
        <taxon>Steinernema</taxon>
    </lineage>
</organism>
<feature type="compositionally biased region" description="Low complexity" evidence="1">
    <location>
        <begin position="69"/>
        <end position="80"/>
    </location>
</feature>
<keyword evidence="2" id="KW-1185">Reference proteome</keyword>
<feature type="compositionally biased region" description="Basic and acidic residues" evidence="1">
    <location>
        <begin position="47"/>
        <end position="59"/>
    </location>
</feature>
<proteinExistence type="predicted"/>
<protein>
    <submittedName>
        <fullName evidence="3">Retrotrans_gag domain-containing protein</fullName>
    </submittedName>
</protein>
<dbReference type="AlphaFoldDB" id="A0A1I7XX81"/>
<feature type="compositionally biased region" description="Pro residues" evidence="1">
    <location>
        <begin position="81"/>
        <end position="96"/>
    </location>
</feature>
<feature type="compositionally biased region" description="Polar residues" evidence="1">
    <location>
        <begin position="361"/>
        <end position="370"/>
    </location>
</feature>
<feature type="compositionally biased region" description="Basic and acidic residues" evidence="1">
    <location>
        <begin position="329"/>
        <end position="343"/>
    </location>
</feature>
<dbReference type="Proteomes" id="UP000095287">
    <property type="component" value="Unplaced"/>
</dbReference>
<accession>A0A1I7XX81</accession>
<feature type="region of interest" description="Disordered" evidence="1">
    <location>
        <begin position="46"/>
        <end position="119"/>
    </location>
</feature>
<dbReference type="WBParaSite" id="L893_g10514.t1">
    <property type="protein sequence ID" value="L893_g10514.t1"/>
    <property type="gene ID" value="L893_g10514"/>
</dbReference>
<sequence>MVFLLEEFAHAFEFFVHAFVHDTKTFEGSVTVGDPSPHLFRYQSRVAKKEHEKKSEKQKKPPPSPAKTPWPTKQPYSPSNPVAPTPTPPVVTPPTPTKSSSRKPTSTMSTGSSTQTTKNTIPPYLLTAIPAFKGKCDTTTFRAWLEKFCRTCKAFDVGDEEVRTKLFGLKLEDEAIAAFELLPKATKKDWRSQLDRMGAVYGQKGAEARQSYNALRMSPAFPKADGYSDETREQLKVDALTVGSSGDLMVHLLRESPKTWDDALSLARNEEKLAMTIAGTSTIAEVKASVDHVQATLEEGLRRLNLDRKDRNDDRREDRHDRWNNRARRDNYDHRDNHDRHDSQIATHSRGQLKVRHEGSPRSSNPQSDFQDVKGDVEGTYTQDLDDHQQVPEDDGDPLLRQGHPRVPRLRHSRAVDRIRHLGVVDDPEGPHRRLRGV</sequence>
<evidence type="ECO:0000313" key="3">
    <source>
        <dbReference type="WBParaSite" id="L893_g10514.t1"/>
    </source>
</evidence>
<name>A0A1I7XX81_9BILA</name>
<reference evidence="3" key="1">
    <citation type="submission" date="2016-11" db="UniProtKB">
        <authorList>
            <consortium name="WormBaseParasite"/>
        </authorList>
    </citation>
    <scope>IDENTIFICATION</scope>
</reference>